<evidence type="ECO:0000313" key="1">
    <source>
        <dbReference type="EMBL" id="TRU47583.1"/>
    </source>
</evidence>
<gene>
    <name evidence="1" type="ORF">EWV91_10690</name>
</gene>
<dbReference type="AlphaFoldDB" id="A0A552FLH9"/>
<protein>
    <submittedName>
        <fullName evidence="1">Uncharacterized protein</fullName>
    </submittedName>
</protein>
<accession>A0A552FLH9</accession>
<proteinExistence type="predicted"/>
<organism evidence="1 2">
    <name type="scientific">Microcystis aeruginosa Ma_QC_Ca_00000000_S207</name>
    <dbReference type="NCBI Taxonomy" id="2486251"/>
    <lineage>
        <taxon>Bacteria</taxon>
        <taxon>Bacillati</taxon>
        <taxon>Cyanobacteriota</taxon>
        <taxon>Cyanophyceae</taxon>
        <taxon>Oscillatoriophycideae</taxon>
        <taxon>Chroococcales</taxon>
        <taxon>Microcystaceae</taxon>
        <taxon>Microcystis</taxon>
    </lineage>
</organism>
<name>A0A552FLH9_MICAE</name>
<comment type="caution">
    <text evidence="1">The sequence shown here is derived from an EMBL/GenBank/DDBJ whole genome shotgun (WGS) entry which is preliminary data.</text>
</comment>
<dbReference type="EMBL" id="SFBF01000203">
    <property type="protein sequence ID" value="TRU47583.1"/>
    <property type="molecule type" value="Genomic_DNA"/>
</dbReference>
<dbReference type="Proteomes" id="UP000320293">
    <property type="component" value="Unassembled WGS sequence"/>
</dbReference>
<reference evidence="1 2" key="1">
    <citation type="submission" date="2019-01" db="EMBL/GenBank/DDBJ databases">
        <title>Coherence of Microcystis species and biogeography revealed through population genomics.</title>
        <authorList>
            <person name="Perez-Carrascal O.M."/>
            <person name="Terrat Y."/>
            <person name="Giani A."/>
            <person name="Fortin N."/>
            <person name="Tromas N."/>
            <person name="Shapiro B.J."/>
        </authorList>
    </citation>
    <scope>NUCLEOTIDE SEQUENCE [LARGE SCALE GENOMIC DNA]</scope>
    <source>
        <strain evidence="1">Ma_QC_Ca_00000000_S207</strain>
    </source>
</reference>
<sequence>MRLSPHTAPSFTAPLLGIQLDTGEPFYHPDTGGLVIGGFCIHPDHRIVENVYTVLLLYLMG</sequence>
<evidence type="ECO:0000313" key="2">
    <source>
        <dbReference type="Proteomes" id="UP000320293"/>
    </source>
</evidence>